<evidence type="ECO:0000313" key="3">
    <source>
        <dbReference type="Proteomes" id="UP000604475"/>
    </source>
</evidence>
<gene>
    <name evidence="2" type="ORF">I7412_06845</name>
</gene>
<dbReference type="RefSeq" id="WP_203007962.1">
    <property type="nucleotide sequence ID" value="NZ_JADWYU010000106.1"/>
</dbReference>
<feature type="compositionally biased region" description="Polar residues" evidence="1">
    <location>
        <begin position="135"/>
        <end position="148"/>
    </location>
</feature>
<name>A0A937RGD3_9ACTN</name>
<accession>A0A937RGD3</accession>
<organism evidence="2 3">
    <name type="scientific">Frankia nepalensis</name>
    <dbReference type="NCBI Taxonomy" id="1836974"/>
    <lineage>
        <taxon>Bacteria</taxon>
        <taxon>Bacillati</taxon>
        <taxon>Actinomycetota</taxon>
        <taxon>Actinomycetes</taxon>
        <taxon>Frankiales</taxon>
        <taxon>Frankiaceae</taxon>
        <taxon>Frankia</taxon>
    </lineage>
</organism>
<protein>
    <submittedName>
        <fullName evidence="2">Uncharacterized protein</fullName>
    </submittedName>
</protein>
<feature type="compositionally biased region" description="Pro residues" evidence="1">
    <location>
        <begin position="1"/>
        <end position="14"/>
    </location>
</feature>
<sequence length="227" mass="23834">MKAPTPPRPVPVDPVPVDKAADRRGPSDQPGSPDGAASKDRTVPGERPADRRGPSDPPGSPDRPGSPNNAASKDRTLPGDATAKQRTVAPARPGAPTPAASFPGTHGGTHDAAGGVRADEPVAADPLGSKAFDGTSVSGASTGTNAGDEQSGAWRQVLLEFVDHPREAVEKADRLVDDAVRSLTERISREHSGLREAWHTHGEPSTEDLRRALRGYRDFFDKVLSSR</sequence>
<proteinExistence type="predicted"/>
<dbReference type="AlphaFoldDB" id="A0A937RGD3"/>
<reference evidence="2" key="1">
    <citation type="submission" date="2020-12" db="EMBL/GenBank/DDBJ databases">
        <title>Genomic characterization of non-nitrogen-fixing Frankia strains.</title>
        <authorList>
            <person name="Carlos-Shanley C."/>
            <person name="Guerra T."/>
            <person name="Hahn D."/>
        </authorList>
    </citation>
    <scope>NUCLEOTIDE SEQUENCE</scope>
    <source>
        <strain evidence="2">CN6</strain>
    </source>
</reference>
<evidence type="ECO:0000256" key="1">
    <source>
        <dbReference type="SAM" id="MobiDB-lite"/>
    </source>
</evidence>
<feature type="compositionally biased region" description="Basic and acidic residues" evidence="1">
    <location>
        <begin position="37"/>
        <end position="54"/>
    </location>
</feature>
<feature type="compositionally biased region" description="Low complexity" evidence="1">
    <location>
        <begin position="89"/>
        <end position="100"/>
    </location>
</feature>
<dbReference type="EMBL" id="JAEACQ010000151">
    <property type="protein sequence ID" value="MBL7626889.1"/>
    <property type="molecule type" value="Genomic_DNA"/>
</dbReference>
<dbReference type="Proteomes" id="UP000604475">
    <property type="component" value="Unassembled WGS sequence"/>
</dbReference>
<evidence type="ECO:0000313" key="2">
    <source>
        <dbReference type="EMBL" id="MBL7626889.1"/>
    </source>
</evidence>
<comment type="caution">
    <text evidence="2">The sequence shown here is derived from an EMBL/GenBank/DDBJ whole genome shotgun (WGS) entry which is preliminary data.</text>
</comment>
<feature type="region of interest" description="Disordered" evidence="1">
    <location>
        <begin position="1"/>
        <end position="151"/>
    </location>
</feature>
<keyword evidence="3" id="KW-1185">Reference proteome</keyword>